<evidence type="ECO:0000313" key="4">
    <source>
        <dbReference type="Proteomes" id="UP001303046"/>
    </source>
</evidence>
<dbReference type="SMART" id="SM00587">
    <property type="entry name" value="CHK"/>
    <property type="match status" value="1"/>
</dbReference>
<sequence length="501" mass="56909">MGCRPSTPEVITVTPPDPPPSEVPSDPPLSKPRSYRPSIASLQIPNFQDDLSSECMSDRSTDQEAPENQDYLCGTDVSLQWLLQTFADKFNKNFEEEPQWITERLNRPKWMTGVRKGKGVRNVGYTSRVSSSEQSAPTPLHYPIAGKSDAYARYRGLGTLQDYATSTVLRVTFGWEDDDLPKSVILKTLSSKELRDDDEAKYHYLMFKRECNVYDWTQKYSKLASPRIFHIKRQAKDFGGVVVMEDIGERGVQQDAIKGLSVDGVRDLLRHLAVLHTVSMKHTGWNTLVADLPPSYYEYLVSSYNDMVNFFERHDVDHSRFVETGQYFSSEYLYTTSTEAAEKLPPKVFVHGEPYASNVFVLNDSKDSRIAALIDWTALPSIRQSIMLSLPGHWQTESHSGCFGEDIAKAICWNLSTKDRLECTTTLLEEYHLQFVAHSPEDSQITLDLVRKAFDMFVPLAMVTFVAKVIAMKNKEDIEPMIERAKGLIQNVYTMGRILHG</sequence>
<name>A0ABR1DM23_NECAM</name>
<feature type="domain" description="CHK kinase-like" evidence="2">
    <location>
        <begin position="242"/>
        <end position="441"/>
    </location>
</feature>
<dbReference type="InterPro" id="IPR015897">
    <property type="entry name" value="CHK_kinase-like"/>
</dbReference>
<dbReference type="InterPro" id="IPR052961">
    <property type="entry name" value="Oxido-Kinase-like_Enzymes"/>
</dbReference>
<feature type="compositionally biased region" description="Pro residues" evidence="1">
    <location>
        <begin position="15"/>
        <end position="30"/>
    </location>
</feature>
<proteinExistence type="predicted"/>
<gene>
    <name evidence="3" type="primary">Necator_chrIV.g16401</name>
    <name evidence="3" type="ORF">RB195_003105</name>
</gene>
<feature type="region of interest" description="Disordered" evidence="1">
    <location>
        <begin position="1"/>
        <end position="40"/>
    </location>
</feature>
<dbReference type="EMBL" id="JAVFWL010000004">
    <property type="protein sequence ID" value="KAK6751507.1"/>
    <property type="molecule type" value="Genomic_DNA"/>
</dbReference>
<dbReference type="Proteomes" id="UP001303046">
    <property type="component" value="Unassembled WGS sequence"/>
</dbReference>
<dbReference type="PANTHER" id="PTHR23020:SF12">
    <property type="entry name" value="CHK KINASE-LIKE DOMAIN-CONTAINING PROTEIN"/>
    <property type="match status" value="1"/>
</dbReference>
<dbReference type="Gene3D" id="3.90.1200.10">
    <property type="match status" value="1"/>
</dbReference>
<comment type="caution">
    <text evidence="3">The sequence shown here is derived from an EMBL/GenBank/DDBJ whole genome shotgun (WGS) entry which is preliminary data.</text>
</comment>
<organism evidence="3 4">
    <name type="scientific">Necator americanus</name>
    <name type="common">Human hookworm</name>
    <dbReference type="NCBI Taxonomy" id="51031"/>
    <lineage>
        <taxon>Eukaryota</taxon>
        <taxon>Metazoa</taxon>
        <taxon>Ecdysozoa</taxon>
        <taxon>Nematoda</taxon>
        <taxon>Chromadorea</taxon>
        <taxon>Rhabditida</taxon>
        <taxon>Rhabditina</taxon>
        <taxon>Rhabditomorpha</taxon>
        <taxon>Strongyloidea</taxon>
        <taxon>Ancylostomatidae</taxon>
        <taxon>Bunostominae</taxon>
        <taxon>Necator</taxon>
    </lineage>
</organism>
<reference evidence="3 4" key="1">
    <citation type="submission" date="2023-08" db="EMBL/GenBank/DDBJ databases">
        <title>A Necator americanus chromosomal reference genome.</title>
        <authorList>
            <person name="Ilik V."/>
            <person name="Petrzelkova K.J."/>
            <person name="Pardy F."/>
            <person name="Fuh T."/>
            <person name="Niatou-Singa F.S."/>
            <person name="Gouil Q."/>
            <person name="Baker L."/>
            <person name="Ritchie M.E."/>
            <person name="Jex A.R."/>
            <person name="Gazzola D."/>
            <person name="Li H."/>
            <person name="Toshio Fujiwara R."/>
            <person name="Zhan B."/>
            <person name="Aroian R.V."/>
            <person name="Pafco B."/>
            <person name="Schwarz E.M."/>
        </authorList>
    </citation>
    <scope>NUCLEOTIDE SEQUENCE [LARGE SCALE GENOMIC DNA]</scope>
    <source>
        <strain evidence="3 4">Aroian</strain>
        <tissue evidence="3">Whole animal</tissue>
    </source>
</reference>
<keyword evidence="4" id="KW-1185">Reference proteome</keyword>
<dbReference type="InterPro" id="IPR012877">
    <property type="entry name" value="Dhs-27"/>
</dbReference>
<evidence type="ECO:0000313" key="3">
    <source>
        <dbReference type="EMBL" id="KAK6751507.1"/>
    </source>
</evidence>
<evidence type="ECO:0000259" key="2">
    <source>
        <dbReference type="SMART" id="SM00587"/>
    </source>
</evidence>
<accession>A0ABR1DM23</accession>
<dbReference type="InterPro" id="IPR011009">
    <property type="entry name" value="Kinase-like_dom_sf"/>
</dbReference>
<protein>
    <recommendedName>
        <fullName evidence="2">CHK kinase-like domain-containing protein</fullName>
    </recommendedName>
</protein>
<dbReference type="PANTHER" id="PTHR23020">
    <property type="entry name" value="UNCHARACTERIZED NUCLEAR HORMONE RECEPTOR-RELATED"/>
    <property type="match status" value="1"/>
</dbReference>
<dbReference type="SUPFAM" id="SSF56112">
    <property type="entry name" value="Protein kinase-like (PK-like)"/>
    <property type="match status" value="1"/>
</dbReference>
<evidence type="ECO:0000256" key="1">
    <source>
        <dbReference type="SAM" id="MobiDB-lite"/>
    </source>
</evidence>
<dbReference type="Pfam" id="PF07914">
    <property type="entry name" value="DUF1679"/>
    <property type="match status" value="1"/>
</dbReference>